<accession>A0A1M7B5A5</accession>
<dbReference type="CDD" id="cd11615">
    <property type="entry name" value="SAF_NeuB_like"/>
    <property type="match status" value="1"/>
</dbReference>
<name>A0A1M7B5A5_9FIRM</name>
<reference evidence="2 3" key="1">
    <citation type="submission" date="2016-11" db="EMBL/GenBank/DDBJ databases">
        <authorList>
            <person name="Jaros S."/>
            <person name="Januszkiewicz K."/>
            <person name="Wedrychowicz H."/>
        </authorList>
    </citation>
    <scope>NUCLEOTIDE SEQUENCE [LARGE SCALE GENOMIC DNA]</scope>
    <source>
        <strain evidence="2 3">DSM 15929</strain>
    </source>
</reference>
<dbReference type="InterPro" id="IPR013132">
    <property type="entry name" value="PseI/NeuA/B-like_N"/>
</dbReference>
<evidence type="ECO:0000259" key="1">
    <source>
        <dbReference type="PROSITE" id="PS50844"/>
    </source>
</evidence>
<dbReference type="Pfam" id="PF08666">
    <property type="entry name" value="SAF"/>
    <property type="match status" value="1"/>
</dbReference>
<dbReference type="SUPFAM" id="SSF51269">
    <property type="entry name" value="AFP III-like domain"/>
    <property type="match status" value="1"/>
</dbReference>
<dbReference type="GO" id="GO:0047444">
    <property type="term" value="F:N-acylneuraminate-9-phosphate synthase activity"/>
    <property type="evidence" value="ECO:0007669"/>
    <property type="project" value="TreeGrafter"/>
</dbReference>
<dbReference type="InterPro" id="IPR013974">
    <property type="entry name" value="SAF"/>
</dbReference>
<dbReference type="STRING" id="1121322.SAMN02745136_05024"/>
<dbReference type="Pfam" id="PF03102">
    <property type="entry name" value="NeuB"/>
    <property type="match status" value="1"/>
</dbReference>
<dbReference type="OrthoDB" id="9814210at2"/>
<dbReference type="AlphaFoldDB" id="A0A1M7B5A5"/>
<feature type="domain" description="AFP-like" evidence="1">
    <location>
        <begin position="279"/>
        <end position="331"/>
    </location>
</feature>
<dbReference type="InterPro" id="IPR006190">
    <property type="entry name" value="SAF_AFP_Neu5Ac"/>
</dbReference>
<dbReference type="InterPro" id="IPR036732">
    <property type="entry name" value="AFP_Neu5c_C_sf"/>
</dbReference>
<proteinExistence type="predicted"/>
<dbReference type="GO" id="GO:0016051">
    <property type="term" value="P:carbohydrate biosynthetic process"/>
    <property type="evidence" value="ECO:0007669"/>
    <property type="project" value="InterPro"/>
</dbReference>
<dbReference type="Gene3D" id="3.90.1210.10">
    <property type="entry name" value="Antifreeze-like/N-acetylneuraminic acid synthase C-terminal domain"/>
    <property type="match status" value="1"/>
</dbReference>
<dbReference type="Gene3D" id="3.20.20.70">
    <property type="entry name" value="Aldolase class I"/>
    <property type="match status" value="1"/>
</dbReference>
<dbReference type="PANTHER" id="PTHR42966:SF1">
    <property type="entry name" value="SIALIC ACID SYNTHASE"/>
    <property type="match status" value="1"/>
</dbReference>
<sequence length="331" mass="37015">MRTYIIAEAGVNHNGCMEIAKQLVDAAKEAGADCIKFQTYKTENIVSRLATKAEYQKLYTTADETQFDMLKKLEFSYEAFIELRNYCDLKDIEFLSTAFDLESIDFLQNLGINKWKIPSGDITNLPFLLKIAKLNKSVIISTGMSDMRDIRAAINILEENGTKDITILHCTTEYPTPYEDVNLNAMLTIQREFCLPVGYSDHTKGIEVPIAAVALGASVIEKHFTLDKNMEGPDHKASLNPDELKAMVNAIRNIECSLGNGEKVLAKSEIKNIGIARKSITAKCSIVKGEFFTEDNLTVKRPGSGISPMHWFQVLGQAAIRDFKEDELIEL</sequence>
<dbReference type="RefSeq" id="WP_073279940.1">
    <property type="nucleotide sequence ID" value="NZ_FRAC01000035.1"/>
</dbReference>
<dbReference type="PROSITE" id="PS50844">
    <property type="entry name" value="AFP_LIKE"/>
    <property type="match status" value="1"/>
</dbReference>
<organism evidence="2 3">
    <name type="scientific">Anaerocolumna jejuensis DSM 15929</name>
    <dbReference type="NCBI Taxonomy" id="1121322"/>
    <lineage>
        <taxon>Bacteria</taxon>
        <taxon>Bacillati</taxon>
        <taxon>Bacillota</taxon>
        <taxon>Clostridia</taxon>
        <taxon>Lachnospirales</taxon>
        <taxon>Lachnospiraceae</taxon>
        <taxon>Anaerocolumna</taxon>
    </lineage>
</organism>
<gene>
    <name evidence="2" type="ORF">SAMN02745136_05024</name>
</gene>
<dbReference type="InterPro" id="IPR057736">
    <property type="entry name" value="SAF_PseI/NeuA/NeuB"/>
</dbReference>
<dbReference type="SUPFAM" id="SSF51569">
    <property type="entry name" value="Aldolase"/>
    <property type="match status" value="1"/>
</dbReference>
<keyword evidence="3" id="KW-1185">Reference proteome</keyword>
<evidence type="ECO:0000313" key="3">
    <source>
        <dbReference type="Proteomes" id="UP000184386"/>
    </source>
</evidence>
<dbReference type="EMBL" id="FRAC01000035">
    <property type="protein sequence ID" value="SHL49819.1"/>
    <property type="molecule type" value="Genomic_DNA"/>
</dbReference>
<dbReference type="InterPro" id="IPR013785">
    <property type="entry name" value="Aldolase_TIM"/>
</dbReference>
<protein>
    <submittedName>
        <fullName evidence="2">N-acetylneuraminate synthase</fullName>
    </submittedName>
</protein>
<dbReference type="PANTHER" id="PTHR42966">
    <property type="entry name" value="N-ACETYLNEURAMINATE SYNTHASE"/>
    <property type="match status" value="1"/>
</dbReference>
<dbReference type="InterPro" id="IPR051690">
    <property type="entry name" value="PseI-like"/>
</dbReference>
<dbReference type="Proteomes" id="UP000184386">
    <property type="component" value="Unassembled WGS sequence"/>
</dbReference>
<dbReference type="NCBIfam" id="TIGR03569">
    <property type="entry name" value="NeuB_NnaB"/>
    <property type="match status" value="1"/>
</dbReference>
<evidence type="ECO:0000313" key="2">
    <source>
        <dbReference type="EMBL" id="SHL49819.1"/>
    </source>
</evidence>
<dbReference type="InterPro" id="IPR020007">
    <property type="entry name" value="NeuB/NeuA"/>
</dbReference>